<organism evidence="4 5">
    <name type="scientific">Planotetraspora silvatica</name>
    <dbReference type="NCBI Taxonomy" id="234614"/>
    <lineage>
        <taxon>Bacteria</taxon>
        <taxon>Bacillati</taxon>
        <taxon>Actinomycetota</taxon>
        <taxon>Actinomycetes</taxon>
        <taxon>Streptosporangiales</taxon>
        <taxon>Streptosporangiaceae</taxon>
        <taxon>Planotetraspora</taxon>
    </lineage>
</organism>
<dbReference type="InterPro" id="IPR036271">
    <property type="entry name" value="Tet_transcr_reg_TetR-rel_C_sf"/>
</dbReference>
<feature type="DNA-binding region" description="H-T-H motif" evidence="2">
    <location>
        <begin position="36"/>
        <end position="55"/>
    </location>
</feature>
<sequence>MTNEKPLRRRNSAASRELLLRAASELFADRGYDRTTARDIGERAGVDPALIARYFGGKSELYVAVLRSEKESEPFTPMTSGDRLSRMLDRIALSGPGPVYQAVIRPYDNSDAQRVSLEELYRRGITPLSEHLAARGEEQPELLAEFFFAMFIGVILSRHAGTLSHLAGTTKEELLALLQSVIPMDHTGDSADHHAPERSHGGGP</sequence>
<dbReference type="Proteomes" id="UP000644610">
    <property type="component" value="Unassembled WGS sequence"/>
</dbReference>
<dbReference type="AlphaFoldDB" id="A0A8J3XMH5"/>
<dbReference type="SUPFAM" id="SSF48498">
    <property type="entry name" value="Tetracyclin repressor-like, C-terminal domain"/>
    <property type="match status" value="1"/>
</dbReference>
<dbReference type="GO" id="GO:0003700">
    <property type="term" value="F:DNA-binding transcription factor activity"/>
    <property type="evidence" value="ECO:0007669"/>
    <property type="project" value="TreeGrafter"/>
</dbReference>
<dbReference type="Gene3D" id="1.10.357.10">
    <property type="entry name" value="Tetracycline Repressor, domain 2"/>
    <property type="match status" value="1"/>
</dbReference>
<dbReference type="PANTHER" id="PTHR30055:SF235">
    <property type="entry name" value="TRANSCRIPTIONAL REGULATORY PROTEIN"/>
    <property type="match status" value="1"/>
</dbReference>
<evidence type="ECO:0000259" key="3">
    <source>
        <dbReference type="PROSITE" id="PS50977"/>
    </source>
</evidence>
<evidence type="ECO:0000313" key="4">
    <source>
        <dbReference type="EMBL" id="GII47437.1"/>
    </source>
</evidence>
<evidence type="ECO:0000313" key="5">
    <source>
        <dbReference type="Proteomes" id="UP000644610"/>
    </source>
</evidence>
<keyword evidence="1 2" id="KW-0238">DNA-binding</keyword>
<dbReference type="PROSITE" id="PS50977">
    <property type="entry name" value="HTH_TETR_2"/>
    <property type="match status" value="1"/>
</dbReference>
<dbReference type="InterPro" id="IPR009057">
    <property type="entry name" value="Homeodomain-like_sf"/>
</dbReference>
<evidence type="ECO:0000256" key="1">
    <source>
        <dbReference type="ARBA" id="ARBA00023125"/>
    </source>
</evidence>
<protein>
    <submittedName>
        <fullName evidence="4">TetR family transcriptional regulator</fullName>
    </submittedName>
</protein>
<accession>A0A8J3XMH5</accession>
<dbReference type="InterPro" id="IPR001647">
    <property type="entry name" value="HTH_TetR"/>
</dbReference>
<comment type="caution">
    <text evidence="4">The sequence shown here is derived from an EMBL/GenBank/DDBJ whole genome shotgun (WGS) entry which is preliminary data.</text>
</comment>
<dbReference type="GO" id="GO:0000976">
    <property type="term" value="F:transcription cis-regulatory region binding"/>
    <property type="evidence" value="ECO:0007669"/>
    <property type="project" value="TreeGrafter"/>
</dbReference>
<name>A0A8J3XMH5_9ACTN</name>
<dbReference type="SUPFAM" id="SSF46689">
    <property type="entry name" value="Homeodomain-like"/>
    <property type="match status" value="1"/>
</dbReference>
<gene>
    <name evidence="4" type="ORF">Psi02_38610</name>
</gene>
<feature type="domain" description="HTH tetR-type" evidence="3">
    <location>
        <begin position="13"/>
        <end position="73"/>
    </location>
</feature>
<proteinExistence type="predicted"/>
<evidence type="ECO:0000256" key="2">
    <source>
        <dbReference type="PROSITE-ProRule" id="PRU00335"/>
    </source>
</evidence>
<dbReference type="PANTHER" id="PTHR30055">
    <property type="entry name" value="HTH-TYPE TRANSCRIPTIONAL REGULATOR RUTR"/>
    <property type="match status" value="1"/>
</dbReference>
<reference evidence="4" key="1">
    <citation type="submission" date="2021-01" db="EMBL/GenBank/DDBJ databases">
        <title>Whole genome shotgun sequence of Planotetraspora silvatica NBRC 100141.</title>
        <authorList>
            <person name="Komaki H."/>
            <person name="Tamura T."/>
        </authorList>
    </citation>
    <scope>NUCLEOTIDE SEQUENCE</scope>
    <source>
        <strain evidence="4">NBRC 100141</strain>
    </source>
</reference>
<dbReference type="RefSeq" id="WP_203975945.1">
    <property type="nucleotide sequence ID" value="NZ_BAAAKY010000014.1"/>
</dbReference>
<keyword evidence="5" id="KW-1185">Reference proteome</keyword>
<dbReference type="EMBL" id="BOOQ01000024">
    <property type="protein sequence ID" value="GII47437.1"/>
    <property type="molecule type" value="Genomic_DNA"/>
</dbReference>
<dbReference type="Pfam" id="PF00440">
    <property type="entry name" value="TetR_N"/>
    <property type="match status" value="1"/>
</dbReference>
<dbReference type="InterPro" id="IPR050109">
    <property type="entry name" value="HTH-type_TetR-like_transc_reg"/>
</dbReference>
<dbReference type="PRINTS" id="PR00455">
    <property type="entry name" value="HTHTETR"/>
</dbReference>